<feature type="transmembrane region" description="Helical" evidence="3">
    <location>
        <begin position="62"/>
        <end position="84"/>
    </location>
</feature>
<feature type="transmembrane region" description="Helical" evidence="3">
    <location>
        <begin position="392"/>
        <end position="414"/>
    </location>
</feature>
<feature type="transmembrane region" description="Helical" evidence="3">
    <location>
        <begin position="362"/>
        <end position="386"/>
    </location>
</feature>
<keyword evidence="3" id="KW-0472">Membrane</keyword>
<dbReference type="InterPro" id="IPR020846">
    <property type="entry name" value="MFS_dom"/>
</dbReference>
<feature type="transmembrane region" description="Helical" evidence="3">
    <location>
        <begin position="307"/>
        <end position="326"/>
    </location>
</feature>
<keyword evidence="3" id="KW-0812">Transmembrane</keyword>
<dbReference type="OrthoDB" id="6499973at2759"/>
<keyword evidence="6" id="KW-1185">Reference proteome</keyword>
<organism evidence="5 6">
    <name type="scientific">Aspergillus rambellii</name>
    <dbReference type="NCBI Taxonomy" id="308745"/>
    <lineage>
        <taxon>Eukaryota</taxon>
        <taxon>Fungi</taxon>
        <taxon>Dikarya</taxon>
        <taxon>Ascomycota</taxon>
        <taxon>Pezizomycotina</taxon>
        <taxon>Eurotiomycetes</taxon>
        <taxon>Eurotiomycetidae</taxon>
        <taxon>Eurotiales</taxon>
        <taxon>Aspergillaceae</taxon>
        <taxon>Aspergillus</taxon>
        <taxon>Aspergillus subgen. Nidulantes</taxon>
    </lineage>
</organism>
<dbReference type="CDD" id="cd17352">
    <property type="entry name" value="MFS_MCT_SLC16"/>
    <property type="match status" value="1"/>
</dbReference>
<dbReference type="InterPro" id="IPR050327">
    <property type="entry name" value="Proton-linked_MCT"/>
</dbReference>
<dbReference type="PANTHER" id="PTHR11360">
    <property type="entry name" value="MONOCARBOXYLATE TRANSPORTER"/>
    <property type="match status" value="1"/>
</dbReference>
<feature type="transmembrane region" description="Helical" evidence="3">
    <location>
        <begin position="120"/>
        <end position="139"/>
    </location>
</feature>
<comment type="subcellular location">
    <subcellularLocation>
        <location evidence="1">Membrane</location>
        <topology evidence="1">Multi-pass membrane protein</topology>
    </subcellularLocation>
</comment>
<dbReference type="PROSITE" id="PS50850">
    <property type="entry name" value="MFS"/>
    <property type="match status" value="1"/>
</dbReference>
<feature type="transmembrane region" description="Helical" evidence="3">
    <location>
        <begin position="91"/>
        <end position="114"/>
    </location>
</feature>
<feature type="transmembrane region" description="Helical" evidence="3">
    <location>
        <begin position="148"/>
        <end position="168"/>
    </location>
</feature>
<protein>
    <recommendedName>
        <fullName evidence="4">Major facilitator superfamily (MFS) profile domain-containing protein</fullName>
    </recommendedName>
</protein>
<comment type="similarity">
    <text evidence="2">Belongs to the major facilitator superfamily. Monocarboxylate porter (TC 2.A.1.13) family.</text>
</comment>
<name>A0A0F8W5R0_9EURO</name>
<dbReference type="AlphaFoldDB" id="A0A0F8W5R0"/>
<dbReference type="GO" id="GO:0022857">
    <property type="term" value="F:transmembrane transporter activity"/>
    <property type="evidence" value="ECO:0007669"/>
    <property type="project" value="InterPro"/>
</dbReference>
<feature type="transmembrane region" description="Helical" evidence="3">
    <location>
        <begin position="277"/>
        <end position="295"/>
    </location>
</feature>
<dbReference type="Pfam" id="PF07690">
    <property type="entry name" value="MFS_1"/>
    <property type="match status" value="1"/>
</dbReference>
<proteinExistence type="inferred from homology"/>
<dbReference type="Gene3D" id="1.20.1250.20">
    <property type="entry name" value="MFS general substrate transporter like domains"/>
    <property type="match status" value="1"/>
</dbReference>
<feature type="transmembrane region" description="Helical" evidence="3">
    <location>
        <begin position="21"/>
        <end position="42"/>
    </location>
</feature>
<accession>A0A0F8W5R0</accession>
<feature type="transmembrane region" description="Helical" evidence="3">
    <location>
        <begin position="332"/>
        <end position="350"/>
    </location>
</feature>
<dbReference type="EMBL" id="JZBS01003859">
    <property type="protein sequence ID" value="KKK13230.1"/>
    <property type="molecule type" value="Genomic_DNA"/>
</dbReference>
<evidence type="ECO:0000256" key="3">
    <source>
        <dbReference type="SAM" id="Phobius"/>
    </source>
</evidence>
<dbReference type="SUPFAM" id="SSF103473">
    <property type="entry name" value="MFS general substrate transporter"/>
    <property type="match status" value="1"/>
</dbReference>
<dbReference type="GO" id="GO:0016020">
    <property type="term" value="C:membrane"/>
    <property type="evidence" value="ECO:0007669"/>
    <property type="project" value="UniProtKB-SubCell"/>
</dbReference>
<evidence type="ECO:0000313" key="5">
    <source>
        <dbReference type="EMBL" id="KKK13230.1"/>
    </source>
</evidence>
<feature type="domain" description="Major facilitator superfamily (MFS) profile" evidence="4">
    <location>
        <begin position="20"/>
        <end position="421"/>
    </location>
</feature>
<evidence type="ECO:0000256" key="2">
    <source>
        <dbReference type="ARBA" id="ARBA00006727"/>
    </source>
</evidence>
<evidence type="ECO:0000256" key="1">
    <source>
        <dbReference type="ARBA" id="ARBA00004141"/>
    </source>
</evidence>
<dbReference type="InterPro" id="IPR011701">
    <property type="entry name" value="MFS"/>
</dbReference>
<feature type="transmembrane region" description="Helical" evidence="3">
    <location>
        <begin position="180"/>
        <end position="202"/>
    </location>
</feature>
<comment type="caution">
    <text evidence="5">The sequence shown here is derived from an EMBL/GenBank/DDBJ whole genome shotgun (WGS) entry which is preliminary data.</text>
</comment>
<keyword evidence="3" id="KW-1133">Transmembrane helix</keyword>
<dbReference type="InterPro" id="IPR036259">
    <property type="entry name" value="MFS_trans_sf"/>
</dbReference>
<dbReference type="PANTHER" id="PTHR11360:SF250">
    <property type="entry name" value="MFS-TYPE TRANSPORTER AFUA_1G00970"/>
    <property type="match status" value="1"/>
</dbReference>
<evidence type="ECO:0000313" key="6">
    <source>
        <dbReference type="Proteomes" id="UP000034291"/>
    </source>
</evidence>
<evidence type="ECO:0000259" key="4">
    <source>
        <dbReference type="PROSITE" id="PS50850"/>
    </source>
</evidence>
<gene>
    <name evidence="5" type="ORF">ARAM_000559</name>
</gene>
<feature type="transmembrane region" description="Helical" evidence="3">
    <location>
        <begin position="245"/>
        <end position="265"/>
    </location>
</feature>
<dbReference type="Proteomes" id="UP000034291">
    <property type="component" value="Unassembled WGS sequence"/>
</dbReference>
<sequence length="427" mass="45589">MENHSAGTADQKPPNEYTPRACLAILGSFVGAFCTVGFINSFGVFQEYYLRHQLSDESESTVAWLGGISIFFVFFSSVVSGPLLDVFGPRVMLLVGSFGTVFSIMMTSICHTFYQFLLAQGVLLGVSMSLLVVPMLGLVGQYIKVRRAVAMGIVISGSSLGGVLWPIIINELLNNRTVGFGWTMRIVGFIMIPLLAISCLFCRPPLPAGHNGAPSPDSGESPVSLETKKRSGPDFSILKRAPLQLACLAFFIIYFGMFSPFFFTTSYAVSKGFSSNLSFYTISIINGASLFGRILPGFVADRYGRYNCCIVFTFLSGIIALCWTRATSVAGLVIFSAAYGFTSGAILSLQQVCAVQVATPETIGLAIGCVMASTSLSALAGVPISGQLAEQYGYLSLSIYSGVSLLVGSILLSLARLSQNRAIIAVV</sequence>
<reference evidence="5 6" key="1">
    <citation type="submission" date="2015-02" db="EMBL/GenBank/DDBJ databases">
        <title>Draft Genome Sequences of Two Closely-Related Aflatoxigenic Aspergillus Species Obtained from the Cote d'Ivoire.</title>
        <authorList>
            <person name="Moore G.G."/>
            <person name="Beltz S.B."/>
            <person name="Mack B.M."/>
        </authorList>
    </citation>
    <scope>NUCLEOTIDE SEQUENCE [LARGE SCALE GENOMIC DNA]</scope>
    <source>
        <strain evidence="5 6">SRRC1468</strain>
    </source>
</reference>